<feature type="compositionally biased region" description="Polar residues" evidence="2">
    <location>
        <begin position="410"/>
        <end position="428"/>
    </location>
</feature>
<organism evidence="3 4">
    <name type="scientific">Cichlidogyrus casuarinus</name>
    <dbReference type="NCBI Taxonomy" id="1844966"/>
    <lineage>
        <taxon>Eukaryota</taxon>
        <taxon>Metazoa</taxon>
        <taxon>Spiralia</taxon>
        <taxon>Lophotrochozoa</taxon>
        <taxon>Platyhelminthes</taxon>
        <taxon>Monogenea</taxon>
        <taxon>Monopisthocotylea</taxon>
        <taxon>Dactylogyridea</taxon>
        <taxon>Ancyrocephalidae</taxon>
        <taxon>Cichlidogyrus</taxon>
    </lineage>
</organism>
<dbReference type="EMBL" id="JBJKFK010000078">
    <property type="protein sequence ID" value="KAL3320076.1"/>
    <property type="molecule type" value="Genomic_DNA"/>
</dbReference>
<reference evidence="3 4" key="1">
    <citation type="submission" date="2024-11" db="EMBL/GenBank/DDBJ databases">
        <title>Adaptive evolution of stress response genes in parasites aligns with host niche diversity.</title>
        <authorList>
            <person name="Hahn C."/>
            <person name="Resl P."/>
        </authorList>
    </citation>
    <scope>NUCLEOTIDE SEQUENCE [LARGE SCALE GENOMIC DNA]</scope>
    <source>
        <strain evidence="3">EGGRZ-B1_66</strain>
        <tissue evidence="3">Body</tissue>
    </source>
</reference>
<sequence>MIIKLYRVKAYAAIRQLKSTLETQQSLQDRSQHLDAVTKVTIDNLNSLKEKIGQSSLEVEELNSSKKNLQSAVRDLHDQKVLKTREIFSLEERVSETTEKLANAKNELTKAESEANQRRITLLEFERSVTLEETKLGRLTGEIEDKKRLLREIHVTVQGERLEGTQCVKHFHEDVETLRAQIMQIHTLINKYKGVSQQTSVDLTNLKQEEKNLSEQITAKQKTMEELSQTCEKQQRAIDHIMEIQRKEKVHLDEISKEYRDMLSKSGLLRTQLEQLPTEINQLNEIKMTKTSEISKLEAQISCLGENLVKLGEKQHSEDKNLSHLQQEIVNVEKRLQEQKHLATEVESRNQNLHEQIKQKQLTITDLASKEDQLKQALHFLTERKAEEQKHLDETRQQTITAKHEEENLQSRILVSQNRPSTLPNYRSENWKKN</sequence>
<protein>
    <submittedName>
        <fullName evidence="3">Uncharacterized protein</fullName>
    </submittedName>
</protein>
<dbReference type="Proteomes" id="UP001626550">
    <property type="component" value="Unassembled WGS sequence"/>
</dbReference>
<keyword evidence="4" id="KW-1185">Reference proteome</keyword>
<feature type="region of interest" description="Disordered" evidence="2">
    <location>
        <begin position="387"/>
        <end position="434"/>
    </location>
</feature>
<name>A0ABD2QNN0_9PLAT</name>
<dbReference type="AlphaFoldDB" id="A0ABD2QNN0"/>
<gene>
    <name evidence="3" type="ORF">Ciccas_001235</name>
</gene>
<comment type="caution">
    <text evidence="3">The sequence shown here is derived from an EMBL/GenBank/DDBJ whole genome shotgun (WGS) entry which is preliminary data.</text>
</comment>
<proteinExistence type="predicted"/>
<accession>A0ABD2QNN0</accession>
<dbReference type="Gene3D" id="1.10.287.1490">
    <property type="match status" value="1"/>
</dbReference>
<evidence type="ECO:0000313" key="3">
    <source>
        <dbReference type="EMBL" id="KAL3320076.1"/>
    </source>
</evidence>
<feature type="coiled-coil region" evidence="1">
    <location>
        <begin position="45"/>
        <end position="121"/>
    </location>
</feature>
<evidence type="ECO:0000256" key="1">
    <source>
        <dbReference type="SAM" id="Coils"/>
    </source>
</evidence>
<feature type="coiled-coil region" evidence="1">
    <location>
        <begin position="203"/>
        <end position="244"/>
    </location>
</feature>
<keyword evidence="1" id="KW-0175">Coiled coil</keyword>
<feature type="compositionally biased region" description="Basic and acidic residues" evidence="2">
    <location>
        <begin position="387"/>
        <end position="409"/>
    </location>
</feature>
<evidence type="ECO:0000313" key="4">
    <source>
        <dbReference type="Proteomes" id="UP001626550"/>
    </source>
</evidence>
<evidence type="ECO:0000256" key="2">
    <source>
        <dbReference type="SAM" id="MobiDB-lite"/>
    </source>
</evidence>